<evidence type="ECO:0000256" key="1">
    <source>
        <dbReference type="SAM" id="Phobius"/>
    </source>
</evidence>
<organism evidence="2 3">
    <name type="scientific">Cohaesibacter celericrescens</name>
    <dbReference type="NCBI Taxonomy" id="2067669"/>
    <lineage>
        <taxon>Bacteria</taxon>
        <taxon>Pseudomonadati</taxon>
        <taxon>Pseudomonadota</taxon>
        <taxon>Alphaproteobacteria</taxon>
        <taxon>Hyphomicrobiales</taxon>
        <taxon>Cohaesibacteraceae</taxon>
    </lineage>
</organism>
<keyword evidence="3" id="KW-1185">Reference proteome</keyword>
<feature type="transmembrane region" description="Helical" evidence="1">
    <location>
        <begin position="12"/>
        <end position="32"/>
    </location>
</feature>
<sequence length="71" mass="8027">MFDTSHPMLRPLWVRLLICTLCLSWAGVELHLGNDTWAMIFGGLGAYCVYLLLIVYVPTADETDNDLDKQP</sequence>
<dbReference type="AlphaFoldDB" id="A0A2N5XN78"/>
<dbReference type="Proteomes" id="UP000234881">
    <property type="component" value="Unassembled WGS sequence"/>
</dbReference>
<evidence type="ECO:0000313" key="2">
    <source>
        <dbReference type="EMBL" id="PLW76001.1"/>
    </source>
</evidence>
<keyword evidence="1" id="KW-1133">Transmembrane helix</keyword>
<comment type="caution">
    <text evidence="2">The sequence shown here is derived from an EMBL/GenBank/DDBJ whole genome shotgun (WGS) entry which is preliminary data.</text>
</comment>
<protein>
    <recommendedName>
        <fullName evidence="4">DUF3329 domain-containing protein</fullName>
    </recommendedName>
</protein>
<accession>A0A2N5XN78</accession>
<name>A0A2N5XN78_9HYPH</name>
<keyword evidence="1" id="KW-0812">Transmembrane</keyword>
<evidence type="ECO:0008006" key="4">
    <source>
        <dbReference type="Google" id="ProtNLM"/>
    </source>
</evidence>
<dbReference type="RefSeq" id="WP_101535243.1">
    <property type="nucleotide sequence ID" value="NZ_JBFHIU010000092.1"/>
</dbReference>
<reference evidence="2 3" key="1">
    <citation type="submission" date="2018-01" db="EMBL/GenBank/DDBJ databases">
        <title>The draft genome sequence of Cohaesibacter sp. H1304.</title>
        <authorList>
            <person name="Wang N.-N."/>
            <person name="Du Z.-J."/>
        </authorList>
    </citation>
    <scope>NUCLEOTIDE SEQUENCE [LARGE SCALE GENOMIC DNA]</scope>
    <source>
        <strain evidence="2 3">H1304</strain>
    </source>
</reference>
<feature type="transmembrane region" description="Helical" evidence="1">
    <location>
        <begin position="38"/>
        <end position="57"/>
    </location>
</feature>
<dbReference type="EMBL" id="PKUQ01000042">
    <property type="protein sequence ID" value="PLW76001.1"/>
    <property type="molecule type" value="Genomic_DNA"/>
</dbReference>
<dbReference type="OrthoDB" id="7362327at2"/>
<proteinExistence type="predicted"/>
<keyword evidence="1" id="KW-0472">Membrane</keyword>
<gene>
    <name evidence="2" type="ORF">C0081_18065</name>
</gene>
<evidence type="ECO:0000313" key="3">
    <source>
        <dbReference type="Proteomes" id="UP000234881"/>
    </source>
</evidence>